<keyword evidence="9" id="KW-0963">Cytoplasm</keyword>
<keyword evidence="5 9" id="KW-0067">ATP-binding</keyword>
<comment type="function">
    <text evidence="9">Catalyzes the phosphorylation of ribose at O-5 in a reaction requiring ATP and magnesium. The resulting D-ribose-5-phosphate can then be used either for sythesis of nucleotides, histidine, and tryptophan, or as a component of the pentose phosphate pathway.</text>
</comment>
<name>A0AAU0MH48_9MICO</name>
<proteinExistence type="inferred from homology"/>
<feature type="binding site" evidence="9">
    <location>
        <begin position="44"/>
        <end position="48"/>
    </location>
    <ligand>
        <name>substrate</name>
    </ligand>
</feature>
<evidence type="ECO:0000256" key="9">
    <source>
        <dbReference type="HAMAP-Rule" id="MF_01987"/>
    </source>
</evidence>
<evidence type="ECO:0000256" key="2">
    <source>
        <dbReference type="ARBA" id="ARBA00022723"/>
    </source>
</evidence>
<dbReference type="Gene3D" id="3.40.1190.20">
    <property type="match status" value="1"/>
</dbReference>
<feature type="binding site" evidence="9">
    <location>
        <position position="233"/>
    </location>
    <ligand>
        <name>substrate</name>
    </ligand>
</feature>
<comment type="similarity">
    <text evidence="9">Belongs to the carbohydrate kinase PfkB family. Ribokinase subfamily.</text>
</comment>
<dbReference type="AlphaFoldDB" id="A0AAU0MH48"/>
<dbReference type="EMBL" id="CP137080">
    <property type="protein sequence ID" value="WOQ69568.1"/>
    <property type="molecule type" value="Genomic_DNA"/>
</dbReference>
<keyword evidence="3 9" id="KW-0547">Nucleotide-binding</keyword>
<evidence type="ECO:0000256" key="4">
    <source>
        <dbReference type="ARBA" id="ARBA00022777"/>
    </source>
</evidence>
<dbReference type="RefSeq" id="WP_330170689.1">
    <property type="nucleotide sequence ID" value="NZ_CP137080.1"/>
</dbReference>
<keyword evidence="4 9" id="KW-0418">Kinase</keyword>
<keyword evidence="12" id="KW-1185">Reference proteome</keyword>
<dbReference type="GO" id="GO:0005524">
    <property type="term" value="F:ATP binding"/>
    <property type="evidence" value="ECO:0007669"/>
    <property type="project" value="UniProtKB-UniRule"/>
</dbReference>
<feature type="binding site" evidence="9">
    <location>
        <position position="180"/>
    </location>
    <ligand>
        <name>ATP</name>
        <dbReference type="ChEBI" id="CHEBI:30616"/>
    </ligand>
</feature>
<feature type="binding site" evidence="9">
    <location>
        <begin position="16"/>
        <end position="18"/>
    </location>
    <ligand>
        <name>substrate</name>
    </ligand>
</feature>
<feature type="binding site" evidence="9">
    <location>
        <begin position="232"/>
        <end position="233"/>
    </location>
    <ligand>
        <name>ATP</name>
        <dbReference type="ChEBI" id="CHEBI:30616"/>
    </ligand>
</feature>
<keyword evidence="1 9" id="KW-0808">Transferase</keyword>
<comment type="catalytic activity">
    <reaction evidence="9">
        <text>D-ribose + ATP = D-ribose 5-phosphate + ADP + H(+)</text>
        <dbReference type="Rhea" id="RHEA:13697"/>
        <dbReference type="ChEBI" id="CHEBI:15378"/>
        <dbReference type="ChEBI" id="CHEBI:30616"/>
        <dbReference type="ChEBI" id="CHEBI:47013"/>
        <dbReference type="ChEBI" id="CHEBI:78346"/>
        <dbReference type="ChEBI" id="CHEBI:456216"/>
        <dbReference type="EC" id="2.7.1.15"/>
    </reaction>
</comment>
<accession>A0AAU0MH48</accession>
<dbReference type="GO" id="GO:0019303">
    <property type="term" value="P:D-ribose catabolic process"/>
    <property type="evidence" value="ECO:0007669"/>
    <property type="project" value="UniProtKB-UniRule"/>
</dbReference>
<dbReference type="Proteomes" id="UP001329313">
    <property type="component" value="Chromosome"/>
</dbReference>
<dbReference type="SUPFAM" id="SSF53613">
    <property type="entry name" value="Ribokinase-like"/>
    <property type="match status" value="1"/>
</dbReference>
<gene>
    <name evidence="9" type="primary">rbsK</name>
    <name evidence="11" type="ORF">RYJ27_12880</name>
</gene>
<comment type="cofactor">
    <cofactor evidence="9">
        <name>Mg(2+)</name>
        <dbReference type="ChEBI" id="CHEBI:18420"/>
    </cofactor>
    <text evidence="9">Requires a divalent cation, most likely magnesium in vivo, as an electrophilic catalyst to aid phosphoryl group transfer. It is the chelate of the metal and the nucleotide that is the actual substrate.</text>
</comment>
<comment type="subunit">
    <text evidence="9">Homodimer.</text>
</comment>
<dbReference type="HAMAP" id="MF_01987">
    <property type="entry name" value="Ribokinase"/>
    <property type="match status" value="1"/>
</dbReference>
<comment type="pathway">
    <text evidence="9">Carbohydrate metabolism; D-ribose degradation; D-ribose 5-phosphate from beta-D-ribopyranose: step 2/2.</text>
</comment>
<feature type="binding site" evidence="9">
    <location>
        <position position="268"/>
    </location>
    <ligand>
        <name>K(+)</name>
        <dbReference type="ChEBI" id="CHEBI:29103"/>
    </ligand>
</feature>
<evidence type="ECO:0000256" key="6">
    <source>
        <dbReference type="ARBA" id="ARBA00022842"/>
    </source>
</evidence>
<keyword evidence="6 9" id="KW-0460">Magnesium</keyword>
<dbReference type="GO" id="GO:0005829">
    <property type="term" value="C:cytosol"/>
    <property type="evidence" value="ECO:0007669"/>
    <property type="project" value="TreeGrafter"/>
</dbReference>
<evidence type="ECO:0000256" key="3">
    <source>
        <dbReference type="ARBA" id="ARBA00022741"/>
    </source>
</evidence>
<feature type="binding site" evidence="9">
    <location>
        <position position="227"/>
    </location>
    <ligand>
        <name>K(+)</name>
        <dbReference type="ChEBI" id="CHEBI:29103"/>
    </ligand>
</feature>
<dbReference type="EC" id="2.7.1.15" evidence="9"/>
<evidence type="ECO:0000256" key="1">
    <source>
        <dbReference type="ARBA" id="ARBA00022679"/>
    </source>
</evidence>
<dbReference type="InterPro" id="IPR011611">
    <property type="entry name" value="PfkB_dom"/>
</dbReference>
<evidence type="ECO:0000259" key="10">
    <source>
        <dbReference type="Pfam" id="PF00294"/>
    </source>
</evidence>
<feature type="binding site" evidence="9">
    <location>
        <position position="266"/>
    </location>
    <ligand>
        <name>K(+)</name>
        <dbReference type="ChEBI" id="CHEBI:29103"/>
    </ligand>
</feature>
<feature type="binding site" evidence="9">
    <location>
        <begin position="200"/>
        <end position="205"/>
    </location>
    <ligand>
        <name>ATP</name>
        <dbReference type="ChEBI" id="CHEBI:30616"/>
    </ligand>
</feature>
<organism evidence="11 12">
    <name type="scientific">Microbacterium limosum</name>
    <dbReference type="NCBI Taxonomy" id="3079935"/>
    <lineage>
        <taxon>Bacteria</taxon>
        <taxon>Bacillati</taxon>
        <taxon>Actinomycetota</taxon>
        <taxon>Actinomycetes</taxon>
        <taxon>Micrococcales</taxon>
        <taxon>Microbacteriaceae</taxon>
        <taxon>Microbacterium</taxon>
    </lineage>
</organism>
<dbReference type="KEGG" id="mliy:RYJ27_12880"/>
<sequence>MSSPRLPSLAVVGSINVDVSAAVRRLPGPGETVLGGTLARHPGGKGANQAVAAARLGATVRMIGAVGDDGDGQRMLENLQEAGVGTADVWLGAQPTGTALITVEESGENQIVVCSGANSDVSLDGVRFAPDEVVLAQLEIPMGVVARLAEAVPGYLAVNAAPAAALPAEVLARADLVIVNEHEYESLRPEIERAALVAVTYGSEGAALREHGTEVVRVPAPRVRAVNAVGAGDAFCAALTVALAAGWDREEALRAACAVGADAVTHEGAQPPLRPLESYRWAHPAG</sequence>
<feature type="domain" description="Carbohydrate kinase PfkB" evidence="10">
    <location>
        <begin position="8"/>
        <end position="273"/>
    </location>
</feature>
<dbReference type="GO" id="GO:0004747">
    <property type="term" value="F:ribokinase activity"/>
    <property type="evidence" value="ECO:0007669"/>
    <property type="project" value="UniProtKB-UniRule"/>
</dbReference>
<dbReference type="PANTHER" id="PTHR10584">
    <property type="entry name" value="SUGAR KINASE"/>
    <property type="match status" value="1"/>
</dbReference>
<feature type="active site" description="Proton acceptor" evidence="9">
    <location>
        <position position="233"/>
    </location>
</feature>
<dbReference type="PRINTS" id="PR00990">
    <property type="entry name" value="RIBOKINASE"/>
</dbReference>
<comment type="subcellular location">
    <subcellularLocation>
        <location evidence="9">Cytoplasm</location>
    </subcellularLocation>
</comment>
<dbReference type="InterPro" id="IPR002139">
    <property type="entry name" value="Ribo/fructo_kinase"/>
</dbReference>
<dbReference type="InterPro" id="IPR029056">
    <property type="entry name" value="Ribokinase-like"/>
</dbReference>
<protein>
    <recommendedName>
        <fullName evidence="9">Ribokinase</fullName>
        <shortName evidence="9">RK</shortName>
        <ecNumber evidence="9">2.7.1.15</ecNumber>
    </recommendedName>
</protein>
<dbReference type="CDD" id="cd01174">
    <property type="entry name" value="ribokinase"/>
    <property type="match status" value="1"/>
</dbReference>
<evidence type="ECO:0000313" key="11">
    <source>
        <dbReference type="EMBL" id="WOQ69568.1"/>
    </source>
</evidence>
<dbReference type="PANTHER" id="PTHR10584:SF166">
    <property type="entry name" value="RIBOKINASE"/>
    <property type="match status" value="1"/>
</dbReference>
<evidence type="ECO:0000256" key="8">
    <source>
        <dbReference type="ARBA" id="ARBA00023277"/>
    </source>
</evidence>
<evidence type="ECO:0000256" key="5">
    <source>
        <dbReference type="ARBA" id="ARBA00022840"/>
    </source>
</evidence>
<reference evidence="11 12" key="1">
    <citation type="submission" date="2023-10" db="EMBL/GenBank/DDBJ databases">
        <title>Y20.</title>
        <authorList>
            <person name="Zhang G."/>
            <person name="Ding Y."/>
        </authorList>
    </citation>
    <scope>NUCLEOTIDE SEQUENCE [LARGE SCALE GENOMIC DNA]</scope>
    <source>
        <strain evidence="11 12">Y20</strain>
    </source>
</reference>
<dbReference type="GO" id="GO:0046872">
    <property type="term" value="F:metal ion binding"/>
    <property type="evidence" value="ECO:0007669"/>
    <property type="project" value="UniProtKB-KW"/>
</dbReference>
<feature type="binding site" evidence="9">
    <location>
        <position position="263"/>
    </location>
    <ligand>
        <name>K(+)</name>
        <dbReference type="ChEBI" id="CHEBI:29103"/>
    </ligand>
</feature>
<dbReference type="Pfam" id="PF00294">
    <property type="entry name" value="PfkB"/>
    <property type="match status" value="1"/>
</dbReference>
<evidence type="ECO:0000256" key="7">
    <source>
        <dbReference type="ARBA" id="ARBA00022958"/>
    </source>
</evidence>
<feature type="binding site" evidence="9">
    <location>
        <position position="229"/>
    </location>
    <ligand>
        <name>K(+)</name>
        <dbReference type="ChEBI" id="CHEBI:29103"/>
    </ligand>
</feature>
<dbReference type="InterPro" id="IPR011877">
    <property type="entry name" value="Ribokinase"/>
</dbReference>
<comment type="activity regulation">
    <text evidence="9">Activated by a monovalent cation that binds near, but not in, the active site. The most likely occupant of the site in vivo is potassium. Ion binding induces a conformational change that may alter substrate affinity.</text>
</comment>
<feature type="binding site" evidence="9">
    <location>
        <position position="139"/>
    </location>
    <ligand>
        <name>substrate</name>
    </ligand>
</feature>
<comment type="caution">
    <text evidence="9">Lacks conserved residue(s) required for the propagation of feature annotation.</text>
</comment>
<keyword evidence="2 9" id="KW-0479">Metal-binding</keyword>
<evidence type="ECO:0000313" key="12">
    <source>
        <dbReference type="Proteomes" id="UP001329313"/>
    </source>
</evidence>
<keyword evidence="7 9" id="KW-0630">Potassium</keyword>
<keyword evidence="8 9" id="KW-0119">Carbohydrate metabolism</keyword>